<keyword evidence="7" id="KW-1185">Reference proteome</keyword>
<reference evidence="6" key="1">
    <citation type="journal article" date="2020" name="Nat. Commun.">
        <title>Large-scale genome sequencing of mycorrhizal fungi provides insights into the early evolution of symbiotic traits.</title>
        <authorList>
            <person name="Miyauchi S."/>
            <person name="Kiss E."/>
            <person name="Kuo A."/>
            <person name="Drula E."/>
            <person name="Kohler A."/>
            <person name="Sanchez-Garcia M."/>
            <person name="Morin E."/>
            <person name="Andreopoulos B."/>
            <person name="Barry K.W."/>
            <person name="Bonito G."/>
            <person name="Buee M."/>
            <person name="Carver A."/>
            <person name="Chen C."/>
            <person name="Cichocki N."/>
            <person name="Clum A."/>
            <person name="Culley D."/>
            <person name="Crous P.W."/>
            <person name="Fauchery L."/>
            <person name="Girlanda M."/>
            <person name="Hayes R.D."/>
            <person name="Keri Z."/>
            <person name="LaButti K."/>
            <person name="Lipzen A."/>
            <person name="Lombard V."/>
            <person name="Magnuson J."/>
            <person name="Maillard F."/>
            <person name="Murat C."/>
            <person name="Nolan M."/>
            <person name="Ohm R.A."/>
            <person name="Pangilinan J."/>
            <person name="Pereira M.F."/>
            <person name="Perotto S."/>
            <person name="Peter M."/>
            <person name="Pfister S."/>
            <person name="Riley R."/>
            <person name="Sitrit Y."/>
            <person name="Stielow J.B."/>
            <person name="Szollosi G."/>
            <person name="Zifcakova L."/>
            <person name="Stursova M."/>
            <person name="Spatafora J.W."/>
            <person name="Tedersoo L."/>
            <person name="Vaario L.M."/>
            <person name="Yamada A."/>
            <person name="Yan M."/>
            <person name="Wang P."/>
            <person name="Xu J."/>
            <person name="Bruns T."/>
            <person name="Baldrian P."/>
            <person name="Vilgalys R."/>
            <person name="Dunand C."/>
            <person name="Henrissat B."/>
            <person name="Grigoriev I.V."/>
            <person name="Hibbett D."/>
            <person name="Nagy L.G."/>
            <person name="Martin F.M."/>
        </authorList>
    </citation>
    <scope>NUCLEOTIDE SEQUENCE</scope>
    <source>
        <strain evidence="6">UP504</strain>
    </source>
</reference>
<dbReference type="Gene3D" id="3.50.50.60">
    <property type="entry name" value="FAD/NAD(P)-binding domain"/>
    <property type="match status" value="1"/>
</dbReference>
<proteinExistence type="predicted"/>
<name>A0A9P6AXB0_9AGAM</name>
<dbReference type="InterPro" id="IPR036188">
    <property type="entry name" value="FAD/NAD-bd_sf"/>
</dbReference>
<dbReference type="EMBL" id="MU128969">
    <property type="protein sequence ID" value="KAF9513718.1"/>
    <property type="molecule type" value="Genomic_DNA"/>
</dbReference>
<dbReference type="InterPro" id="IPR050641">
    <property type="entry name" value="RIFMO-like"/>
</dbReference>
<comment type="caution">
    <text evidence="6">The sequence shown here is derived from an EMBL/GenBank/DDBJ whole genome shotgun (WGS) entry which is preliminary data.</text>
</comment>
<dbReference type="InterPro" id="IPR002938">
    <property type="entry name" value="FAD-bd"/>
</dbReference>
<dbReference type="Pfam" id="PF01494">
    <property type="entry name" value="FAD_binding_3"/>
    <property type="match status" value="1"/>
</dbReference>
<evidence type="ECO:0000313" key="6">
    <source>
        <dbReference type="EMBL" id="KAF9513718.1"/>
    </source>
</evidence>
<feature type="non-terminal residue" evidence="6">
    <location>
        <position position="1"/>
    </location>
</feature>
<keyword evidence="3" id="KW-0274">FAD</keyword>
<evidence type="ECO:0000313" key="7">
    <source>
        <dbReference type="Proteomes" id="UP000886523"/>
    </source>
</evidence>
<organism evidence="6 7">
    <name type="scientific">Hydnum rufescens UP504</name>
    <dbReference type="NCBI Taxonomy" id="1448309"/>
    <lineage>
        <taxon>Eukaryota</taxon>
        <taxon>Fungi</taxon>
        <taxon>Dikarya</taxon>
        <taxon>Basidiomycota</taxon>
        <taxon>Agaricomycotina</taxon>
        <taxon>Agaricomycetes</taxon>
        <taxon>Cantharellales</taxon>
        <taxon>Hydnaceae</taxon>
        <taxon>Hydnum</taxon>
    </lineage>
</organism>
<dbReference type="PANTHER" id="PTHR43004:SF19">
    <property type="entry name" value="BINDING MONOOXYGENASE, PUTATIVE (JCVI)-RELATED"/>
    <property type="match status" value="1"/>
</dbReference>
<dbReference type="PRINTS" id="PR00420">
    <property type="entry name" value="RNGMNOXGNASE"/>
</dbReference>
<keyword evidence="2" id="KW-0285">Flavoprotein</keyword>
<dbReference type="GO" id="GO:0071949">
    <property type="term" value="F:FAD binding"/>
    <property type="evidence" value="ECO:0007669"/>
    <property type="project" value="InterPro"/>
</dbReference>
<dbReference type="SUPFAM" id="SSF51905">
    <property type="entry name" value="FAD/NAD(P)-binding domain"/>
    <property type="match status" value="1"/>
</dbReference>
<dbReference type="GO" id="GO:0016709">
    <property type="term" value="F:oxidoreductase activity, acting on paired donors, with incorporation or reduction of molecular oxygen, NAD(P)H as one donor, and incorporation of one atom of oxygen"/>
    <property type="evidence" value="ECO:0007669"/>
    <property type="project" value="UniProtKB-ARBA"/>
</dbReference>
<accession>A0A9P6AXB0</accession>
<dbReference type="Proteomes" id="UP000886523">
    <property type="component" value="Unassembled WGS sequence"/>
</dbReference>
<evidence type="ECO:0000256" key="2">
    <source>
        <dbReference type="ARBA" id="ARBA00022630"/>
    </source>
</evidence>
<evidence type="ECO:0000256" key="3">
    <source>
        <dbReference type="ARBA" id="ARBA00022827"/>
    </source>
</evidence>
<dbReference type="OrthoDB" id="2690153at2759"/>
<keyword evidence="4" id="KW-0560">Oxidoreductase</keyword>
<comment type="cofactor">
    <cofactor evidence="1">
        <name>FAD</name>
        <dbReference type="ChEBI" id="CHEBI:57692"/>
    </cofactor>
</comment>
<feature type="domain" description="FAD-binding" evidence="5">
    <location>
        <begin position="5"/>
        <end position="82"/>
    </location>
</feature>
<evidence type="ECO:0000256" key="4">
    <source>
        <dbReference type="ARBA" id="ARBA00023002"/>
    </source>
</evidence>
<dbReference type="PANTHER" id="PTHR43004">
    <property type="entry name" value="TRK SYSTEM POTASSIUM UPTAKE PROTEIN"/>
    <property type="match status" value="1"/>
</dbReference>
<dbReference type="AlphaFoldDB" id="A0A9P6AXB0"/>
<sequence length="89" mass="9893">RPNIRCADKFNIGRVLIAGDGAHVHFPMSVQGLSSSVQDESQCIVQVNWAWKLSLVVERLSPRSLPSTCEAERMPSIKEMVKLTSNLQT</sequence>
<evidence type="ECO:0000256" key="1">
    <source>
        <dbReference type="ARBA" id="ARBA00001974"/>
    </source>
</evidence>
<evidence type="ECO:0000259" key="5">
    <source>
        <dbReference type="Pfam" id="PF01494"/>
    </source>
</evidence>
<gene>
    <name evidence="6" type="ORF">BS47DRAFT_1295938</name>
</gene>
<protein>
    <recommendedName>
        <fullName evidence="5">FAD-binding domain-containing protein</fullName>
    </recommendedName>
</protein>